<comment type="caution">
    <text evidence="1">The sequence shown here is derived from an EMBL/GenBank/DDBJ whole genome shotgun (WGS) entry which is preliminary data.</text>
</comment>
<sequence length="77" mass="8425">MTSFIRIGWKPKKLWPKISRVTQLGRSVRWREQLAGKTFPKTEIATVSSPAIDTSSSTAVATFGNEHSRPASPGIAV</sequence>
<keyword evidence="2" id="KW-1185">Reference proteome</keyword>
<dbReference type="EMBL" id="CAVMJV010000042">
    <property type="protein sequence ID" value="CAK5080894.1"/>
    <property type="molecule type" value="Genomic_DNA"/>
</dbReference>
<proteinExistence type="predicted"/>
<accession>A0ACB0ZQM3</accession>
<organism evidence="1 2">
    <name type="scientific">Meloidogyne enterolobii</name>
    <name type="common">Root-knot nematode worm</name>
    <name type="synonym">Meloidogyne mayaguensis</name>
    <dbReference type="NCBI Taxonomy" id="390850"/>
    <lineage>
        <taxon>Eukaryota</taxon>
        <taxon>Metazoa</taxon>
        <taxon>Ecdysozoa</taxon>
        <taxon>Nematoda</taxon>
        <taxon>Chromadorea</taxon>
        <taxon>Rhabditida</taxon>
        <taxon>Tylenchina</taxon>
        <taxon>Tylenchomorpha</taxon>
        <taxon>Tylenchoidea</taxon>
        <taxon>Meloidogynidae</taxon>
        <taxon>Meloidogyninae</taxon>
        <taxon>Meloidogyne</taxon>
    </lineage>
</organism>
<reference evidence="1" key="1">
    <citation type="submission" date="2023-11" db="EMBL/GenBank/DDBJ databases">
        <authorList>
            <person name="Poullet M."/>
        </authorList>
    </citation>
    <scope>NUCLEOTIDE SEQUENCE</scope>
    <source>
        <strain evidence="1">E1834</strain>
    </source>
</reference>
<evidence type="ECO:0000313" key="1">
    <source>
        <dbReference type="EMBL" id="CAK5080894.1"/>
    </source>
</evidence>
<evidence type="ECO:0000313" key="2">
    <source>
        <dbReference type="Proteomes" id="UP001497535"/>
    </source>
</evidence>
<dbReference type="Proteomes" id="UP001497535">
    <property type="component" value="Unassembled WGS sequence"/>
</dbReference>
<name>A0ACB0ZQM3_MELEN</name>
<gene>
    <name evidence="1" type="ORF">MENTE1834_LOCUS28098</name>
</gene>
<protein>
    <submittedName>
        <fullName evidence="1">Uncharacterized protein</fullName>
    </submittedName>
</protein>